<feature type="compositionally biased region" description="Basic and acidic residues" evidence="1">
    <location>
        <begin position="214"/>
        <end position="224"/>
    </location>
</feature>
<keyword evidence="4" id="KW-1185">Reference proteome</keyword>
<evidence type="ECO:0000259" key="2">
    <source>
        <dbReference type="PROSITE" id="PS50006"/>
    </source>
</evidence>
<organism evidence="3 4">
    <name type="scientific">Mesorhizobium caraganae</name>
    <dbReference type="NCBI Taxonomy" id="483206"/>
    <lineage>
        <taxon>Bacteria</taxon>
        <taxon>Pseudomonadati</taxon>
        <taxon>Pseudomonadota</taxon>
        <taxon>Alphaproteobacteria</taxon>
        <taxon>Hyphomicrobiales</taxon>
        <taxon>Phyllobacteriaceae</taxon>
        <taxon>Mesorhizobium</taxon>
    </lineage>
</organism>
<comment type="caution">
    <text evidence="3">The sequence shown here is derived from an EMBL/GenBank/DDBJ whole genome shotgun (WGS) entry which is preliminary data.</text>
</comment>
<dbReference type="InterPro" id="IPR000253">
    <property type="entry name" value="FHA_dom"/>
</dbReference>
<proteinExistence type="predicted"/>
<sequence length="494" mass="53032">MSLLLTLEQGPRAQVTRQARLDEGELVIGRSADADWQINDPDMFVSRAHCKITSKQGGYFVTDTSSSGLFIDDAASPLGAGNSARLQSGMRLRLGDYVVWVDLQTATTEPPASRPSAPASKPAASRAPVSLGGDDFFSSTTEEEPGRPRPADLPDPFEKPVPGAFARARSDERSSQAFDDPFSLDPVATPAPEPTDRNVAKPSFNDPFGLDDAPLSREPSRSNPEKPPAFDDGFGFGPAESTSLDAGVTDSGGSDAPSPAPSPAPWDLPVRAPEPSPRQPPPAPSPPPPRTPVRQAAARPPAGQSNAELRAAFLRGMGMDEADFPGRDPVADMEKFGREYRLMMEGLMQLLRKRAEEKGNARVAQTVVGASEVNPLKFLPSVDDALVTILAERSPGFLGAEAAIQDAVRDLAQHHVRAWRGVQGALKRMIDRFDPAAIEQELKSSSAIGNLLTGGRGAKLWELYQKRHSEIAHSAETRFLGEIGADFRDAYEED</sequence>
<feature type="domain" description="FHA" evidence="2">
    <location>
        <begin position="26"/>
        <end position="76"/>
    </location>
</feature>
<dbReference type="NCBIfam" id="TIGR03354">
    <property type="entry name" value="VI_FHA"/>
    <property type="match status" value="1"/>
</dbReference>
<gene>
    <name evidence="3" type="primary">tagH</name>
    <name evidence="3" type="ORF">NKI36_08795</name>
</gene>
<dbReference type="SMART" id="SM00240">
    <property type="entry name" value="FHA"/>
    <property type="match status" value="1"/>
</dbReference>
<protein>
    <submittedName>
        <fullName evidence="3">Type VI secretion system-associated FHA domain protein TagH</fullName>
    </submittedName>
</protein>
<dbReference type="CDD" id="cd00060">
    <property type="entry name" value="FHA"/>
    <property type="match status" value="1"/>
</dbReference>
<evidence type="ECO:0000256" key="1">
    <source>
        <dbReference type="SAM" id="MobiDB-lite"/>
    </source>
</evidence>
<dbReference type="RefSeq" id="WP_352557202.1">
    <property type="nucleotide sequence ID" value="NZ_JAMYQB010000005.1"/>
</dbReference>
<feature type="compositionally biased region" description="Low complexity" evidence="1">
    <location>
        <begin position="110"/>
        <end position="128"/>
    </location>
</feature>
<dbReference type="InterPro" id="IPR017735">
    <property type="entry name" value="T6SS_FHA"/>
</dbReference>
<dbReference type="InterPro" id="IPR008984">
    <property type="entry name" value="SMAD_FHA_dom_sf"/>
</dbReference>
<evidence type="ECO:0000313" key="4">
    <source>
        <dbReference type="Proteomes" id="UP001433071"/>
    </source>
</evidence>
<dbReference type="Gene3D" id="2.60.200.20">
    <property type="match status" value="1"/>
</dbReference>
<dbReference type="Proteomes" id="UP001433071">
    <property type="component" value="Unassembled WGS sequence"/>
</dbReference>
<dbReference type="PROSITE" id="PS50006">
    <property type="entry name" value="FHA_DOMAIN"/>
    <property type="match status" value="1"/>
</dbReference>
<evidence type="ECO:0000313" key="3">
    <source>
        <dbReference type="EMBL" id="MER9404147.1"/>
    </source>
</evidence>
<dbReference type="SUPFAM" id="SSF49879">
    <property type="entry name" value="SMAD/FHA domain"/>
    <property type="match status" value="1"/>
</dbReference>
<accession>A0ABV1YWP3</accession>
<name>A0ABV1YWP3_9HYPH</name>
<dbReference type="Pfam" id="PF00498">
    <property type="entry name" value="FHA"/>
    <property type="match status" value="1"/>
</dbReference>
<feature type="compositionally biased region" description="Pro residues" evidence="1">
    <location>
        <begin position="258"/>
        <end position="291"/>
    </location>
</feature>
<reference evidence="3 4" key="1">
    <citation type="journal article" date="2024" name="Proc. Natl. Acad. Sci. U.S.A.">
        <title>The evolutionary genomics of adaptation to stress in wild rhizobium bacteria.</title>
        <authorList>
            <person name="Kehlet-Delgado H."/>
            <person name="Montoya A.P."/>
            <person name="Jensen K.T."/>
            <person name="Wendlandt C.E."/>
            <person name="Dexheimer C."/>
            <person name="Roberts M."/>
            <person name="Torres Martinez L."/>
            <person name="Friesen M.L."/>
            <person name="Griffitts J.S."/>
            <person name="Porter S.S."/>
        </authorList>
    </citation>
    <scope>NUCLEOTIDE SEQUENCE [LARGE SCALE GENOMIC DNA]</scope>
    <source>
        <strain evidence="3 4">M0641</strain>
    </source>
</reference>
<dbReference type="Pfam" id="PF20232">
    <property type="entry name" value="T6SS_FHA_C"/>
    <property type="match status" value="1"/>
</dbReference>
<feature type="compositionally biased region" description="Low complexity" evidence="1">
    <location>
        <begin position="292"/>
        <end position="302"/>
    </location>
</feature>
<feature type="region of interest" description="Disordered" evidence="1">
    <location>
        <begin position="107"/>
        <end position="305"/>
    </location>
</feature>
<feature type="compositionally biased region" description="Basic and acidic residues" evidence="1">
    <location>
        <begin position="144"/>
        <end position="158"/>
    </location>
</feature>
<dbReference type="InterPro" id="IPR046883">
    <property type="entry name" value="T6SS_FHA_C"/>
</dbReference>
<dbReference type="EMBL" id="JAMYQB010000005">
    <property type="protein sequence ID" value="MER9404147.1"/>
    <property type="molecule type" value="Genomic_DNA"/>
</dbReference>